<keyword evidence="4" id="KW-1185">Reference proteome</keyword>
<evidence type="ECO:0000313" key="3">
    <source>
        <dbReference type="EMBL" id="KAF2669479.1"/>
    </source>
</evidence>
<dbReference type="EMBL" id="MU004235">
    <property type="protein sequence ID" value="KAF2669479.1"/>
    <property type="molecule type" value="Genomic_DNA"/>
</dbReference>
<sequence length="486" mass="50359">MSPIAVLLSAFLGLASSVSAHTWAEQLYVIGDDGNYTGAPGYSRFFQPRSADTSLMTTKLVPNPLIVDQSKAPPLVQNNIAVCSSGQSTPGQVSPQWPSLIAQPGDYVAMRYTENGHVTAPLPADRPPGAGLVFVYATTNNTNNPLFYDIVLWTANNTLEQGRLLAINNYDDLRCYQLPARGLAAGRDKITPASGVSDVACETNFQVPKDATAGTNLTLFWVWQWPQIVSPTAGQDEIYTTCLDMTVGSSSQVTANKAATASLDGSKYIMGVPGFMKAVSNYKERAANLTLPPQANYYSPLNPHGLNKNPSPAPLGTPLVPHPGAILPQNPKAAAPAGIPFPGSSAPAVPAGASSAVASIPTSAVVPVPSVPVPSVPVSSAPAAAPAAGSAAAPQYVTVTVTLTATPSQCIGKNPIASFASQGFGGSVYPSNIPTNFPTNFPSSAPKGLPGSGAHGFTQAIPAAVATHAAGQKEKRRHVRFFGRHV</sequence>
<reference evidence="3" key="1">
    <citation type="journal article" date="2020" name="Stud. Mycol.">
        <title>101 Dothideomycetes genomes: a test case for predicting lifestyles and emergence of pathogens.</title>
        <authorList>
            <person name="Haridas S."/>
            <person name="Albert R."/>
            <person name="Binder M."/>
            <person name="Bloem J."/>
            <person name="Labutti K."/>
            <person name="Salamov A."/>
            <person name="Andreopoulos B."/>
            <person name="Baker S."/>
            <person name="Barry K."/>
            <person name="Bills G."/>
            <person name="Bluhm B."/>
            <person name="Cannon C."/>
            <person name="Castanera R."/>
            <person name="Culley D."/>
            <person name="Daum C."/>
            <person name="Ezra D."/>
            <person name="Gonzalez J."/>
            <person name="Henrissat B."/>
            <person name="Kuo A."/>
            <person name="Liang C."/>
            <person name="Lipzen A."/>
            <person name="Lutzoni F."/>
            <person name="Magnuson J."/>
            <person name="Mondo S."/>
            <person name="Nolan M."/>
            <person name="Ohm R."/>
            <person name="Pangilinan J."/>
            <person name="Park H.-J."/>
            <person name="Ramirez L."/>
            <person name="Alfaro M."/>
            <person name="Sun H."/>
            <person name="Tritt A."/>
            <person name="Yoshinaga Y."/>
            <person name="Zwiers L.-H."/>
            <person name="Turgeon B."/>
            <person name="Goodwin S."/>
            <person name="Spatafora J."/>
            <person name="Crous P."/>
            <person name="Grigoriev I."/>
        </authorList>
    </citation>
    <scope>NUCLEOTIDE SEQUENCE</scope>
    <source>
        <strain evidence="3">CBS 115976</strain>
    </source>
</reference>
<accession>A0A6A6UB43</accession>
<dbReference type="InterPro" id="IPR055915">
    <property type="entry name" value="DUF7492"/>
</dbReference>
<dbReference type="Proteomes" id="UP000799302">
    <property type="component" value="Unassembled WGS sequence"/>
</dbReference>
<organism evidence="3 4">
    <name type="scientific">Microthyrium microscopicum</name>
    <dbReference type="NCBI Taxonomy" id="703497"/>
    <lineage>
        <taxon>Eukaryota</taxon>
        <taxon>Fungi</taxon>
        <taxon>Dikarya</taxon>
        <taxon>Ascomycota</taxon>
        <taxon>Pezizomycotina</taxon>
        <taxon>Dothideomycetes</taxon>
        <taxon>Dothideomycetes incertae sedis</taxon>
        <taxon>Microthyriales</taxon>
        <taxon>Microthyriaceae</taxon>
        <taxon>Microthyrium</taxon>
    </lineage>
</organism>
<feature type="signal peptide" evidence="1">
    <location>
        <begin position="1"/>
        <end position="20"/>
    </location>
</feature>
<dbReference type="Pfam" id="PF24320">
    <property type="entry name" value="DUF7492"/>
    <property type="match status" value="1"/>
</dbReference>
<gene>
    <name evidence="3" type="ORF">BT63DRAFT_261891</name>
</gene>
<feature type="chain" id="PRO_5025579045" description="DUF7492 domain-containing protein" evidence="1">
    <location>
        <begin position="21"/>
        <end position="486"/>
    </location>
</feature>
<protein>
    <recommendedName>
        <fullName evidence="2">DUF7492 domain-containing protein</fullName>
    </recommendedName>
</protein>
<proteinExistence type="predicted"/>
<keyword evidence="1" id="KW-0732">Signal</keyword>
<evidence type="ECO:0000259" key="2">
    <source>
        <dbReference type="Pfam" id="PF24320"/>
    </source>
</evidence>
<dbReference type="AlphaFoldDB" id="A0A6A6UB43"/>
<evidence type="ECO:0000256" key="1">
    <source>
        <dbReference type="SAM" id="SignalP"/>
    </source>
</evidence>
<evidence type="ECO:0000313" key="4">
    <source>
        <dbReference type="Proteomes" id="UP000799302"/>
    </source>
</evidence>
<dbReference type="OrthoDB" id="64281at2759"/>
<feature type="domain" description="DUF7492" evidence="2">
    <location>
        <begin position="18"/>
        <end position="262"/>
    </location>
</feature>
<name>A0A6A6UB43_9PEZI</name>